<comment type="caution">
    <text evidence="1">The sequence shown here is derived from an EMBL/GenBank/DDBJ whole genome shotgun (WGS) entry which is preliminary data.</text>
</comment>
<dbReference type="SUPFAM" id="SSF46785">
    <property type="entry name" value="Winged helix' DNA-binding domain"/>
    <property type="match status" value="1"/>
</dbReference>
<dbReference type="Pfam" id="PF02082">
    <property type="entry name" value="Rrf2"/>
    <property type="match status" value="1"/>
</dbReference>
<keyword evidence="2" id="KW-1185">Reference proteome</keyword>
<sequence length="150" mass="16146">MLLRRDRALLALDIALDIAFHAGRGSEVTGAAEIADRLGAARRGMEPLLQALVRAGLLDSVRGPRGGYRMARAPREVKLSEIVAAVTETEEEDAPPPPGKLAAAVTLPLWTELDELLAKRLQSLSLQDLLKRAAAAGLRRSVSEPLHFVI</sequence>
<dbReference type="InterPro" id="IPR000944">
    <property type="entry name" value="Tscrpt_reg_Rrf2"/>
</dbReference>
<proteinExistence type="predicted"/>
<dbReference type="RefSeq" id="WP_213670455.1">
    <property type="nucleotide sequence ID" value="NZ_JAHCDA010000002.1"/>
</dbReference>
<dbReference type="Proteomes" id="UP000766336">
    <property type="component" value="Unassembled WGS sequence"/>
</dbReference>
<protein>
    <submittedName>
        <fullName evidence="1">Rrf2 family transcriptional regulator</fullName>
    </submittedName>
</protein>
<dbReference type="EMBL" id="JAHCDA010000002">
    <property type="protein sequence ID" value="MBS7811806.1"/>
    <property type="molecule type" value="Genomic_DNA"/>
</dbReference>
<organism evidence="1 2">
    <name type="scientific">Roseococcus pinisoli</name>
    <dbReference type="NCBI Taxonomy" id="2835040"/>
    <lineage>
        <taxon>Bacteria</taxon>
        <taxon>Pseudomonadati</taxon>
        <taxon>Pseudomonadota</taxon>
        <taxon>Alphaproteobacteria</taxon>
        <taxon>Acetobacterales</taxon>
        <taxon>Roseomonadaceae</taxon>
        <taxon>Roseococcus</taxon>
    </lineage>
</organism>
<name>A0ABS5QDR4_9PROT</name>
<dbReference type="PANTHER" id="PTHR33221">
    <property type="entry name" value="WINGED HELIX-TURN-HELIX TRANSCRIPTIONAL REGULATOR, RRF2 FAMILY"/>
    <property type="match status" value="1"/>
</dbReference>
<dbReference type="Gene3D" id="1.10.10.10">
    <property type="entry name" value="Winged helix-like DNA-binding domain superfamily/Winged helix DNA-binding domain"/>
    <property type="match status" value="1"/>
</dbReference>
<evidence type="ECO:0000313" key="2">
    <source>
        <dbReference type="Proteomes" id="UP000766336"/>
    </source>
</evidence>
<dbReference type="PROSITE" id="PS51197">
    <property type="entry name" value="HTH_RRF2_2"/>
    <property type="match status" value="1"/>
</dbReference>
<accession>A0ABS5QDR4</accession>
<gene>
    <name evidence="1" type="ORF">KHU32_12730</name>
</gene>
<dbReference type="InterPro" id="IPR036390">
    <property type="entry name" value="WH_DNA-bd_sf"/>
</dbReference>
<reference evidence="1 2" key="1">
    <citation type="submission" date="2021-05" db="EMBL/GenBank/DDBJ databases">
        <title>Roseococcus sp. XZZS9, whole genome shotgun sequencing project.</title>
        <authorList>
            <person name="Zhao G."/>
            <person name="Shen L."/>
        </authorList>
    </citation>
    <scope>NUCLEOTIDE SEQUENCE [LARGE SCALE GENOMIC DNA]</scope>
    <source>
        <strain evidence="1 2">XZZS9</strain>
    </source>
</reference>
<dbReference type="PANTHER" id="PTHR33221:SF15">
    <property type="entry name" value="HTH-TYPE TRANSCRIPTIONAL REGULATOR YWGB-RELATED"/>
    <property type="match status" value="1"/>
</dbReference>
<dbReference type="InterPro" id="IPR036388">
    <property type="entry name" value="WH-like_DNA-bd_sf"/>
</dbReference>
<evidence type="ECO:0000313" key="1">
    <source>
        <dbReference type="EMBL" id="MBS7811806.1"/>
    </source>
</evidence>